<dbReference type="RefSeq" id="WP_210803437.1">
    <property type="nucleotide sequence ID" value="NZ_JAGQDE010000017.1"/>
</dbReference>
<proteinExistence type="predicted"/>
<sequence>MHLVLPFASSLSPAARQAAGALTLPHLQSLLSRCRRVRHDGDELSLNTPHERAIAQALGWPAVADGLLPLAAHGARADGLPADTGSGWALLSPTHWHVGTEQVSLTDPAELGLDEADSRTLFDAVRPLFEDDGWRLLWGAPSRWYLTHPSLAQLPSASLDRVVGRNVDLWLNTHPLNRPLRRLQAEVQMLLHRHPLNEAREARRQLPVNSFWLSGTGAAAALADAALLQVDERLRGPALAEDWTAWAEAWQALDAGPLAEAERRVRAAEPLQLWLCGERCALQLDGSAAPPRPWWRLWPAGPVDLAELLGAL</sequence>
<organism evidence="1 2">
    <name type="scientific">Ideonella aquatica</name>
    <dbReference type="NCBI Taxonomy" id="2824119"/>
    <lineage>
        <taxon>Bacteria</taxon>
        <taxon>Pseudomonadati</taxon>
        <taxon>Pseudomonadota</taxon>
        <taxon>Betaproteobacteria</taxon>
        <taxon>Burkholderiales</taxon>
        <taxon>Sphaerotilaceae</taxon>
        <taxon>Ideonella</taxon>
    </lineage>
</organism>
<protein>
    <recommendedName>
        <fullName evidence="3">Phosphoglycerate mutase</fullName>
    </recommendedName>
</protein>
<dbReference type="EMBL" id="JAGQDE010000017">
    <property type="protein sequence ID" value="MBQ0960761.1"/>
    <property type="molecule type" value="Genomic_DNA"/>
</dbReference>
<reference evidence="1" key="1">
    <citation type="submission" date="2021-04" db="EMBL/GenBank/DDBJ databases">
        <title>The genome sequence of Ideonella sp. 4Y11.</title>
        <authorList>
            <person name="Liu Y."/>
        </authorList>
    </citation>
    <scope>NUCLEOTIDE SEQUENCE</scope>
    <source>
        <strain evidence="1">4Y11</strain>
    </source>
</reference>
<gene>
    <name evidence="1" type="ORF">KAK06_17530</name>
</gene>
<comment type="caution">
    <text evidence="1">The sequence shown here is derived from an EMBL/GenBank/DDBJ whole genome shotgun (WGS) entry which is preliminary data.</text>
</comment>
<name>A0A941BHC8_9BURK</name>
<evidence type="ECO:0008006" key="3">
    <source>
        <dbReference type="Google" id="ProtNLM"/>
    </source>
</evidence>
<evidence type="ECO:0000313" key="1">
    <source>
        <dbReference type="EMBL" id="MBQ0960761.1"/>
    </source>
</evidence>
<accession>A0A941BHC8</accession>
<keyword evidence="2" id="KW-1185">Reference proteome</keyword>
<dbReference type="AlphaFoldDB" id="A0A941BHC8"/>
<dbReference type="Proteomes" id="UP000678374">
    <property type="component" value="Unassembled WGS sequence"/>
</dbReference>
<evidence type="ECO:0000313" key="2">
    <source>
        <dbReference type="Proteomes" id="UP000678374"/>
    </source>
</evidence>